<keyword evidence="1" id="KW-0479">Metal-binding</keyword>
<keyword evidence="4" id="KW-0862">Zinc</keyword>
<evidence type="ECO:0000256" key="6">
    <source>
        <dbReference type="PROSITE-ProRule" id="PRU00235"/>
    </source>
</evidence>
<feature type="repeat" description="RCC1" evidence="6">
    <location>
        <begin position="487"/>
        <end position="538"/>
    </location>
</feature>
<dbReference type="Proteomes" id="UP000501690">
    <property type="component" value="Linkage Group LG2"/>
</dbReference>
<dbReference type="InterPro" id="IPR027988">
    <property type="entry name" value="BRX_N"/>
</dbReference>
<dbReference type="Pfam" id="PF13713">
    <property type="entry name" value="BRX_N"/>
    <property type="match status" value="1"/>
</dbReference>
<dbReference type="PROSITE" id="PS51514">
    <property type="entry name" value="BRX"/>
    <property type="match status" value="1"/>
</dbReference>
<feature type="compositionally biased region" description="Basic residues" evidence="8">
    <location>
        <begin position="30"/>
        <end position="48"/>
    </location>
</feature>
<dbReference type="InterPro" id="IPR017455">
    <property type="entry name" value="Znf_FYVE-rel"/>
</dbReference>
<evidence type="ECO:0000256" key="1">
    <source>
        <dbReference type="ARBA" id="ARBA00022723"/>
    </source>
</evidence>
<feature type="repeat" description="RCC1" evidence="6">
    <location>
        <begin position="594"/>
        <end position="645"/>
    </location>
</feature>
<dbReference type="PROSITE" id="PS50178">
    <property type="entry name" value="ZF_FYVE"/>
    <property type="match status" value="1"/>
</dbReference>
<dbReference type="PROSITE" id="PS50012">
    <property type="entry name" value="RCC1_3"/>
    <property type="match status" value="7"/>
</dbReference>
<keyword evidence="7" id="KW-0175">Coiled coil</keyword>
<evidence type="ECO:0000256" key="2">
    <source>
        <dbReference type="ARBA" id="ARBA00022737"/>
    </source>
</evidence>
<dbReference type="InterPro" id="IPR001849">
    <property type="entry name" value="PH_domain"/>
</dbReference>
<dbReference type="GO" id="GO:0008270">
    <property type="term" value="F:zinc ion binding"/>
    <property type="evidence" value="ECO:0007669"/>
    <property type="project" value="UniProtKB-KW"/>
</dbReference>
<dbReference type="InterPro" id="IPR000408">
    <property type="entry name" value="Reg_chr_condens"/>
</dbReference>
<dbReference type="Gene3D" id="2.130.10.30">
    <property type="entry name" value="Regulator of chromosome condensation 1/beta-lactamase-inhibitor protein II"/>
    <property type="match status" value="3"/>
</dbReference>
<dbReference type="SUPFAM" id="SSF57903">
    <property type="entry name" value="FYVE/PHD zinc finger"/>
    <property type="match status" value="1"/>
</dbReference>
<dbReference type="CDD" id="cd00065">
    <property type="entry name" value="FYVE_like_SF"/>
    <property type="match status" value="1"/>
</dbReference>
<feature type="region of interest" description="Disordered" evidence="8">
    <location>
        <begin position="924"/>
        <end position="947"/>
    </location>
</feature>
<dbReference type="AlphaFoldDB" id="A0A4D6L1R1"/>
<dbReference type="SMART" id="SM00064">
    <property type="entry name" value="FYVE"/>
    <property type="match status" value="1"/>
</dbReference>
<dbReference type="InterPro" id="IPR011011">
    <property type="entry name" value="Znf_FYVE_PHD"/>
</dbReference>
<dbReference type="InterPro" id="IPR051210">
    <property type="entry name" value="Ub_ligase/GEF_domain"/>
</dbReference>
<dbReference type="Pfam" id="PF08381">
    <property type="entry name" value="BRX"/>
    <property type="match status" value="1"/>
</dbReference>
<dbReference type="InterPro" id="IPR013083">
    <property type="entry name" value="Znf_RING/FYVE/PHD"/>
</dbReference>
<evidence type="ECO:0000256" key="4">
    <source>
        <dbReference type="ARBA" id="ARBA00022833"/>
    </source>
</evidence>
<keyword evidence="2" id="KW-0677">Repeat</keyword>
<feature type="domain" description="FYVE-type" evidence="9">
    <location>
        <begin position="814"/>
        <end position="876"/>
    </location>
</feature>
<feature type="repeat" description="RCC1" evidence="6">
    <location>
        <begin position="758"/>
        <end position="809"/>
    </location>
</feature>
<evidence type="ECO:0000259" key="9">
    <source>
        <dbReference type="PROSITE" id="PS50178"/>
    </source>
</evidence>
<keyword evidence="3 5" id="KW-0863">Zinc-finger</keyword>
<dbReference type="FunFam" id="2.130.10.30:FF:000028">
    <property type="entry name" value="PH, RCC1 and FYVE domains-containing protein 1"/>
    <property type="match status" value="1"/>
</dbReference>
<dbReference type="PANTHER" id="PTHR22870">
    <property type="entry name" value="REGULATOR OF CHROMOSOME CONDENSATION"/>
    <property type="match status" value="1"/>
</dbReference>
<feature type="repeat" description="RCC1" evidence="6">
    <location>
        <begin position="426"/>
        <end position="486"/>
    </location>
</feature>
<dbReference type="InterPro" id="IPR013591">
    <property type="entry name" value="Brevis_radix_dom"/>
</dbReference>
<dbReference type="InterPro" id="IPR011993">
    <property type="entry name" value="PH-like_dom_sf"/>
</dbReference>
<feature type="repeat" description="RCC1" evidence="6">
    <location>
        <begin position="656"/>
        <end position="707"/>
    </location>
</feature>
<evidence type="ECO:0000256" key="8">
    <source>
        <dbReference type="SAM" id="MobiDB-lite"/>
    </source>
</evidence>
<feature type="compositionally biased region" description="Low complexity" evidence="8">
    <location>
        <begin position="322"/>
        <end position="340"/>
    </location>
</feature>
<feature type="repeat" description="RCC1" evidence="6">
    <location>
        <begin position="539"/>
        <end position="593"/>
    </location>
</feature>
<dbReference type="InterPro" id="IPR058923">
    <property type="entry name" value="RCC1-like_dom"/>
</dbReference>
<evidence type="ECO:0000256" key="3">
    <source>
        <dbReference type="ARBA" id="ARBA00022771"/>
    </source>
</evidence>
<sequence length="1191" mass="129819">MSTVYDAPSKKQSLIPLDANKIDPREIPRRSYRSPKHRGVKSPKRATPARHVVSNPEIGLICPPKFQKTTKPAIPISQISVADKGEKPKALSLATATSTPQPLLLPIPYAAVPRTPTSPQTLGFCRCPRIPRNVAGFGSRCVVSFRIRDTEASLLEGIRGIPRFRCAESGFMGRGWTLLYGICFALKTALGERDIEQAITFLKKGSYLLKYGRRGKPKFCPFRLSNDESLLLWYSGKEEKQLKLGTVSRIIPGQRTATFQRYPRPEKEYQSFSLIYNDRSLDLICKDKEEAEIWFIGLKALVTRGNSRKWRFESRTDDSQCSDSPKSSTRKSTPSNTPSSDPGEGGGAAFDVKNRWVKAFSEIISFNAASKGSSQAESVANSSLSSGSADNSSNRNSSSEAFRVSLSSAVSSSSQGSYHEDFDSLSDVFIWGEGIGNGILGGVHRVGALSSSQMDAFLPKALESKLVLDVQSISCGYRHAVLVTKQGEIFSWGEESGGRLGHGVEMDVHHPKLVEALGGLNIELVACGEYHTCAVTYSGDLYTWGDGAHNSGMLGHGIEATYWIPKKVSGSLEGLRVSYVSCGPWHTAIVTSAGQLFTFGDGTFGALGHGNHSSATIPQEVKTLRGFRTTTVACGVWHTAAVVEVITESSTSSSCKRLFTWGDGDKGQLGHGDKKPRLFPECVIALSAENISKVACGHSLTIALTTSGRVYTVGSTAYGQLGCPASDGKVPTCVKIADSFVEDIACGSYHVAVLTSKAEVYTWGKGLNGQLGHGDNDHRNKPTLVEFLKDKQVKSVFCGSNFTVAVCLHKWIPSVDHSTCFGCRNSFNFRRKRHNCYNCGLVFCKSCTSKKSLKASLAPNTSKPYRVCEDCYLKLKKSAESVPLVQSPSLRSVSLQDNKITKIQGTLLRLSSFGSILQTVSGQSKLPDSQDIHRSPASNGKLETRGFASSKSSNSVFVDSKKHFSFSEPAARISCQSTSPASSKSSPRESYEDINDDLKQRNDILSQEVISLRTQVEDLTRKSKSLEAELERTSKQLKEVTTVAADEAGKCKSAKEVIKSLTAQLKEMVERLPEGHNADCSTELCAETTKNILDHSLDVSHIRNTAMLQNEGSSNVANLILPNGAKTQSGKAEWVVQDEPGVFVRLSLLPGGGNELKRVRFSRKHFTEEEAEKWWTENGSKILERHNIVAL</sequence>
<dbReference type="SUPFAM" id="SSF50985">
    <property type="entry name" value="RCC1/BLIP-II"/>
    <property type="match status" value="1"/>
</dbReference>
<reference evidence="11 12" key="1">
    <citation type="submission" date="2019-04" db="EMBL/GenBank/DDBJ databases">
        <title>An improved genome assembly and genetic linkage map for asparagus bean, Vigna unguiculata ssp. sesquipedialis.</title>
        <authorList>
            <person name="Xia Q."/>
            <person name="Zhang R."/>
            <person name="Dong Y."/>
        </authorList>
    </citation>
    <scope>NUCLEOTIDE SEQUENCE [LARGE SCALE GENOMIC DNA]</scope>
    <source>
        <tissue evidence="11">Leaf</tissue>
    </source>
</reference>
<feature type="region of interest" description="Disordered" evidence="8">
    <location>
        <begin position="312"/>
        <end position="348"/>
    </location>
</feature>
<dbReference type="Pfam" id="PF01363">
    <property type="entry name" value="FYVE"/>
    <property type="match status" value="1"/>
</dbReference>
<feature type="coiled-coil region" evidence="7">
    <location>
        <begin position="988"/>
        <end position="1071"/>
    </location>
</feature>
<dbReference type="Gene3D" id="3.30.40.10">
    <property type="entry name" value="Zinc/RING finger domain, C3HC4 (zinc finger)"/>
    <property type="match status" value="1"/>
</dbReference>
<dbReference type="PRINTS" id="PR00633">
    <property type="entry name" value="RCCNDNSATION"/>
</dbReference>
<keyword evidence="12" id="KW-1185">Reference proteome</keyword>
<protein>
    <submittedName>
        <fullName evidence="11">Transcription factor BREVIS RADIX</fullName>
    </submittedName>
</protein>
<dbReference type="InterPro" id="IPR009091">
    <property type="entry name" value="RCC1/BLIP-II"/>
</dbReference>
<evidence type="ECO:0000313" key="12">
    <source>
        <dbReference type="Proteomes" id="UP000501690"/>
    </source>
</evidence>
<dbReference type="Pfam" id="PF25390">
    <property type="entry name" value="WD40_RLD"/>
    <property type="match status" value="1"/>
</dbReference>
<evidence type="ECO:0000313" key="11">
    <source>
        <dbReference type="EMBL" id="QCD82457.1"/>
    </source>
</evidence>
<dbReference type="CDD" id="cd13365">
    <property type="entry name" value="PH_PLC_plant-like"/>
    <property type="match status" value="1"/>
</dbReference>
<accession>A0A4D6L1R1</accession>
<evidence type="ECO:0000256" key="5">
    <source>
        <dbReference type="PROSITE-ProRule" id="PRU00091"/>
    </source>
</evidence>
<dbReference type="Pfam" id="PF16457">
    <property type="entry name" value="PH_12"/>
    <property type="match status" value="1"/>
</dbReference>
<feature type="compositionally biased region" description="Basic and acidic residues" evidence="8">
    <location>
        <begin position="20"/>
        <end position="29"/>
    </location>
</feature>
<feature type="repeat" description="RCC1" evidence="6">
    <location>
        <begin position="708"/>
        <end position="757"/>
    </location>
</feature>
<feature type="domain" description="BRX" evidence="10">
    <location>
        <begin position="1132"/>
        <end position="1187"/>
    </location>
</feature>
<gene>
    <name evidence="11" type="ORF">DEO72_LG2g2795</name>
</gene>
<proteinExistence type="predicted"/>
<dbReference type="PANTHER" id="PTHR22870:SF358">
    <property type="entry name" value="REGULATOR OF CHROMOSOME CONDENSATION (RCC1) FAMILY WITH FYVE ZINC FINGER DOMAIN-CONTAINING PROTEIN"/>
    <property type="match status" value="1"/>
</dbReference>
<organism evidence="11 12">
    <name type="scientific">Vigna unguiculata</name>
    <name type="common">Cowpea</name>
    <dbReference type="NCBI Taxonomy" id="3917"/>
    <lineage>
        <taxon>Eukaryota</taxon>
        <taxon>Viridiplantae</taxon>
        <taxon>Streptophyta</taxon>
        <taxon>Embryophyta</taxon>
        <taxon>Tracheophyta</taxon>
        <taxon>Spermatophyta</taxon>
        <taxon>Magnoliopsida</taxon>
        <taxon>eudicotyledons</taxon>
        <taxon>Gunneridae</taxon>
        <taxon>Pentapetalae</taxon>
        <taxon>rosids</taxon>
        <taxon>fabids</taxon>
        <taxon>Fabales</taxon>
        <taxon>Fabaceae</taxon>
        <taxon>Papilionoideae</taxon>
        <taxon>50 kb inversion clade</taxon>
        <taxon>NPAAA clade</taxon>
        <taxon>indigoferoid/millettioid clade</taxon>
        <taxon>Phaseoleae</taxon>
        <taxon>Vigna</taxon>
    </lineage>
</organism>
<dbReference type="PROSITE" id="PS00626">
    <property type="entry name" value="RCC1_2"/>
    <property type="match status" value="2"/>
</dbReference>
<dbReference type="Gene3D" id="2.30.29.30">
    <property type="entry name" value="Pleckstrin-homology domain (PH domain)/Phosphotyrosine-binding domain (PTB)"/>
    <property type="match status" value="1"/>
</dbReference>
<evidence type="ECO:0000259" key="10">
    <source>
        <dbReference type="PROSITE" id="PS51514"/>
    </source>
</evidence>
<name>A0A4D6L1R1_VIGUN</name>
<evidence type="ECO:0000256" key="7">
    <source>
        <dbReference type="SAM" id="Coils"/>
    </source>
</evidence>
<dbReference type="SUPFAM" id="SSF50729">
    <property type="entry name" value="PH domain-like"/>
    <property type="match status" value="1"/>
</dbReference>
<feature type="region of interest" description="Disordered" evidence="8">
    <location>
        <begin position="1"/>
        <end position="49"/>
    </location>
</feature>
<dbReference type="InterPro" id="IPR000306">
    <property type="entry name" value="Znf_FYVE"/>
</dbReference>
<dbReference type="EMBL" id="CP039346">
    <property type="protein sequence ID" value="QCD82457.1"/>
    <property type="molecule type" value="Genomic_DNA"/>
</dbReference>